<dbReference type="EMBL" id="CP028923">
    <property type="protein sequence ID" value="QCK16287.1"/>
    <property type="molecule type" value="Genomic_DNA"/>
</dbReference>
<sequence>MNILYVLAFFGFFQNNNDVIERYIKHLESKDQFTLSDLQSDKELLSILDKRYTDYPSEVDSVVITVFNNTSQKIKEAKRNNQNISILNFEEVKNAFPEYEVLHKEEAAEVYFITANNQIVSTLMINNNKICSVMIMSKGESYKSFIF</sequence>
<dbReference type="RefSeq" id="WP_137091879.1">
    <property type="nucleotide sequence ID" value="NZ_CP028923.1"/>
</dbReference>
<reference evidence="1 2" key="1">
    <citation type="submission" date="2018-04" db="EMBL/GenBank/DDBJ databases">
        <title>Complete genome uncultured novel isolate.</title>
        <authorList>
            <person name="Merlino G."/>
        </authorList>
    </citation>
    <scope>NUCLEOTIDE SEQUENCE [LARGE SCALE GENOMIC DNA]</scope>
    <source>
        <strain evidence="2">R1DC9</strain>
    </source>
</reference>
<accession>A0A4D7JNN8</accession>
<name>A0A4D7JNN8_9BACT</name>
<dbReference type="AlphaFoldDB" id="A0A4D7JNN8"/>
<organism evidence="1 2">
    <name type="scientific">Mangrovivirga cuniculi</name>
    <dbReference type="NCBI Taxonomy" id="2715131"/>
    <lineage>
        <taxon>Bacteria</taxon>
        <taxon>Pseudomonadati</taxon>
        <taxon>Bacteroidota</taxon>
        <taxon>Cytophagia</taxon>
        <taxon>Cytophagales</taxon>
        <taxon>Mangrovivirgaceae</taxon>
        <taxon>Mangrovivirga</taxon>
    </lineage>
</organism>
<dbReference type="Proteomes" id="UP000298616">
    <property type="component" value="Chromosome"/>
</dbReference>
<keyword evidence="2" id="KW-1185">Reference proteome</keyword>
<evidence type="ECO:0000313" key="1">
    <source>
        <dbReference type="EMBL" id="QCK16287.1"/>
    </source>
</evidence>
<protein>
    <submittedName>
        <fullName evidence="1">Uncharacterized protein</fullName>
    </submittedName>
</protein>
<gene>
    <name evidence="1" type="ORF">DCC35_16850</name>
</gene>
<dbReference type="KEGG" id="fpf:DCC35_16850"/>
<proteinExistence type="predicted"/>
<evidence type="ECO:0000313" key="2">
    <source>
        <dbReference type="Proteomes" id="UP000298616"/>
    </source>
</evidence>